<gene>
    <name evidence="1" type="ORF">SRB5_61240</name>
</gene>
<reference evidence="1 2" key="1">
    <citation type="submission" date="2019-10" db="EMBL/GenBank/DDBJ databases">
        <title>Streptomyces smaragdinus sp. nov. and Streptomyces fabii sp. nov., isolated from the gut of fungus growing-termite Macrotermes natalensis.</title>
        <authorList>
            <person name="Schwitalla J."/>
            <person name="Benndorf R."/>
            <person name="Martin K."/>
            <person name="De Beer W."/>
            <person name="Kaster A.-K."/>
            <person name="Vollmers J."/>
            <person name="Poulsen M."/>
            <person name="Beemelmanns C."/>
        </authorList>
    </citation>
    <scope>NUCLEOTIDE SEQUENCE [LARGE SCALE GENOMIC DNA]</scope>
    <source>
        <strain evidence="1 2">RB5</strain>
    </source>
</reference>
<keyword evidence="2" id="KW-1185">Reference proteome</keyword>
<dbReference type="OrthoDB" id="4212396at2"/>
<evidence type="ECO:0000313" key="2">
    <source>
        <dbReference type="Proteomes" id="UP000466345"/>
    </source>
</evidence>
<evidence type="ECO:0000313" key="1">
    <source>
        <dbReference type="EMBL" id="MQY15932.1"/>
    </source>
</evidence>
<name>A0A7K0CSE7_9ACTN</name>
<proteinExistence type="predicted"/>
<sequence length="233" mass="24650">MADAWSVGRRSRLWLALPVTVLLVALLYDRWGGPVTDRLFPPPPPPKTPVALPGGGTARLADCGKGEPGALESKGLVLHSYGSSSVGGPHRPPTDSDGLIGKLEFTIDLGVERTRTAGEGTRGYRADVEFWGPHGLGLLARAKDLSPEIYDRAAAKRMGADAPPVPDDYTVLTIVLPREALCPGLDFPDLSAGHPSGSNQIEDYPSLRLTVEDVATGERFTASEPDLPAPLTA</sequence>
<protein>
    <submittedName>
        <fullName evidence="1">Uncharacterized protein</fullName>
    </submittedName>
</protein>
<dbReference type="RefSeq" id="WP_153456723.1">
    <property type="nucleotide sequence ID" value="NZ_WEGJ01000041.1"/>
</dbReference>
<dbReference type="EMBL" id="WEGJ01000041">
    <property type="protein sequence ID" value="MQY15932.1"/>
    <property type="molecule type" value="Genomic_DNA"/>
</dbReference>
<organism evidence="1 2">
    <name type="scientific">Streptomyces smaragdinus</name>
    <dbReference type="NCBI Taxonomy" id="2585196"/>
    <lineage>
        <taxon>Bacteria</taxon>
        <taxon>Bacillati</taxon>
        <taxon>Actinomycetota</taxon>
        <taxon>Actinomycetes</taxon>
        <taxon>Kitasatosporales</taxon>
        <taxon>Streptomycetaceae</taxon>
        <taxon>Streptomyces</taxon>
    </lineage>
</organism>
<accession>A0A7K0CSE7</accession>
<dbReference type="AlphaFoldDB" id="A0A7K0CSE7"/>
<comment type="caution">
    <text evidence="1">The sequence shown here is derived from an EMBL/GenBank/DDBJ whole genome shotgun (WGS) entry which is preliminary data.</text>
</comment>
<dbReference type="Proteomes" id="UP000466345">
    <property type="component" value="Unassembled WGS sequence"/>
</dbReference>